<proteinExistence type="predicted"/>
<evidence type="ECO:0000259" key="3">
    <source>
        <dbReference type="PROSITE" id="PS50977"/>
    </source>
</evidence>
<keyword evidence="5" id="KW-1185">Reference proteome</keyword>
<reference evidence="4 5" key="1">
    <citation type="submission" date="2019-07" db="EMBL/GenBank/DDBJ databases">
        <authorList>
            <person name="Park Y.J."/>
            <person name="Jeong S.E."/>
            <person name="Jung H.S."/>
        </authorList>
    </citation>
    <scope>NUCLEOTIDE SEQUENCE [LARGE SCALE GENOMIC DNA]</scope>
    <source>
        <strain evidence="5">P16(2019)</strain>
    </source>
</reference>
<name>A0A554A2F1_9BACI</name>
<comment type="caution">
    <text evidence="4">The sequence shown here is derived from an EMBL/GenBank/DDBJ whole genome shotgun (WGS) entry which is preliminary data.</text>
</comment>
<dbReference type="SUPFAM" id="SSF46689">
    <property type="entry name" value="Homeodomain-like"/>
    <property type="match status" value="1"/>
</dbReference>
<dbReference type="InterPro" id="IPR009057">
    <property type="entry name" value="Homeodomain-like_sf"/>
</dbReference>
<dbReference type="OrthoDB" id="1679733at2"/>
<feature type="DNA-binding region" description="H-T-H motif" evidence="2">
    <location>
        <begin position="35"/>
        <end position="54"/>
    </location>
</feature>
<evidence type="ECO:0000313" key="5">
    <source>
        <dbReference type="Proteomes" id="UP000318521"/>
    </source>
</evidence>
<dbReference type="PROSITE" id="PS50977">
    <property type="entry name" value="HTH_TETR_2"/>
    <property type="match status" value="1"/>
</dbReference>
<dbReference type="InterPro" id="IPR050109">
    <property type="entry name" value="HTH-type_TetR-like_transc_reg"/>
</dbReference>
<evidence type="ECO:0000313" key="4">
    <source>
        <dbReference type="EMBL" id="TSB47826.1"/>
    </source>
</evidence>
<dbReference type="AlphaFoldDB" id="A0A554A2F1"/>
<dbReference type="GO" id="GO:0000976">
    <property type="term" value="F:transcription cis-regulatory region binding"/>
    <property type="evidence" value="ECO:0007669"/>
    <property type="project" value="TreeGrafter"/>
</dbReference>
<dbReference type="Proteomes" id="UP000318521">
    <property type="component" value="Unassembled WGS sequence"/>
</dbReference>
<evidence type="ECO:0000256" key="1">
    <source>
        <dbReference type="ARBA" id="ARBA00023125"/>
    </source>
</evidence>
<sequence length="195" mass="21430">MNQNNERADAARNRQAILDAALALFAETNDPATLTMNAVAEAAGVGKGTVFRRFGDRASLLRAVFDLQVDRAVQNIEYGPFPLGPDTPPIERIVAILQTIVVLKLTNRSLTQAVEAIASSSTSSPFVSKQYSYIEEKLKILLSELVPESEVIFTAHALLGATRIDLLNYLTAQENMNDDEIRQGLEAFLLRVLKK</sequence>
<gene>
    <name evidence="4" type="ORF">FN960_04735</name>
</gene>
<dbReference type="PANTHER" id="PTHR30055">
    <property type="entry name" value="HTH-TYPE TRANSCRIPTIONAL REGULATOR RUTR"/>
    <property type="match status" value="1"/>
</dbReference>
<dbReference type="GO" id="GO:0003700">
    <property type="term" value="F:DNA-binding transcription factor activity"/>
    <property type="evidence" value="ECO:0007669"/>
    <property type="project" value="TreeGrafter"/>
</dbReference>
<evidence type="ECO:0000256" key="2">
    <source>
        <dbReference type="PROSITE-ProRule" id="PRU00335"/>
    </source>
</evidence>
<dbReference type="RefSeq" id="WP_143847417.1">
    <property type="nucleotide sequence ID" value="NZ_VLXZ01000002.1"/>
</dbReference>
<protein>
    <submittedName>
        <fullName evidence="4">TetR/AcrR family transcriptional regulator</fullName>
    </submittedName>
</protein>
<organism evidence="4 5">
    <name type="scientific">Alkalicoccobacillus porphyridii</name>
    <dbReference type="NCBI Taxonomy" id="2597270"/>
    <lineage>
        <taxon>Bacteria</taxon>
        <taxon>Bacillati</taxon>
        <taxon>Bacillota</taxon>
        <taxon>Bacilli</taxon>
        <taxon>Bacillales</taxon>
        <taxon>Bacillaceae</taxon>
        <taxon>Alkalicoccobacillus</taxon>
    </lineage>
</organism>
<feature type="domain" description="HTH tetR-type" evidence="3">
    <location>
        <begin position="11"/>
        <end position="72"/>
    </location>
</feature>
<dbReference type="InterPro" id="IPR001647">
    <property type="entry name" value="HTH_TetR"/>
</dbReference>
<accession>A0A554A2F1</accession>
<dbReference type="EMBL" id="VLXZ01000002">
    <property type="protein sequence ID" value="TSB47826.1"/>
    <property type="molecule type" value="Genomic_DNA"/>
</dbReference>
<dbReference type="Pfam" id="PF00440">
    <property type="entry name" value="TetR_N"/>
    <property type="match status" value="1"/>
</dbReference>
<keyword evidence="1 2" id="KW-0238">DNA-binding</keyword>
<dbReference type="PANTHER" id="PTHR30055:SF209">
    <property type="entry name" value="POSSIBLE TRANSCRIPTIONAL REGULATORY PROTEIN (PROBABLY TETR-FAMILY)"/>
    <property type="match status" value="1"/>
</dbReference>
<dbReference type="Gene3D" id="1.10.357.10">
    <property type="entry name" value="Tetracycline Repressor, domain 2"/>
    <property type="match status" value="1"/>
</dbReference>